<keyword evidence="1" id="KW-1133">Transmembrane helix</keyword>
<evidence type="ECO:0000313" key="2">
    <source>
        <dbReference type="EMBL" id="OAI13253.1"/>
    </source>
</evidence>
<keyword evidence="1" id="KW-0812">Transmembrane</keyword>
<keyword evidence="3" id="KW-1185">Reference proteome</keyword>
<reference evidence="2 3" key="1">
    <citation type="submission" date="2016-03" db="EMBL/GenBank/DDBJ databases">
        <authorList>
            <person name="Ploux O."/>
        </authorList>
    </citation>
    <scope>NUCLEOTIDE SEQUENCE [LARGE SCALE GENOMIC DNA]</scope>
    <source>
        <strain evidence="2 3">R-45370</strain>
    </source>
</reference>
<accession>A0A177N6Y5</accession>
<name>A0A177N6Y5_9GAMM</name>
<gene>
    <name evidence="2" type="ORF">A1359_12690</name>
</gene>
<evidence type="ECO:0000313" key="3">
    <source>
        <dbReference type="Proteomes" id="UP000078476"/>
    </source>
</evidence>
<proteinExistence type="predicted"/>
<sequence length="435" mass="50142">MTPQSNFMIVATVREGQLAALRDLLAGMNKSIGLADPDNALVPFGRFERLHMARFVIIEAITANDIRAYGKPPYPWQPALAFIGDCDGNRDAFLAELVKYAGAGLEILFSYCEGFPDANSRTLLQWMKAHNIKPAANYINWLGRTVVQVHEEAALHGCLIDYLQEAVTEVGKQNPRALRQKLLSHVEMQKYAGLLKLTPEQPTPWCWRIRNRLHKIGIPLILLLLSPLFLILAPFFALRLRMLERSDPELFIRPDREHIKALALLEDHDVSNQFNVFGDVKPGLFRLLTFKFLLLLTDYVARHIYNHGFLTRIKTIHFARWVFMDDNRRAFFASNYDGSHESYMDDFINKAGWGLNAAFSCAIGYPTTRWILKDGAEREQQFKYTQRRHQIPSEVWYKAYPDLTATDLARNSRIRKGVEIRQHNDEEIRAWLSEI</sequence>
<protein>
    <submittedName>
        <fullName evidence="2">Uncharacterized protein</fullName>
    </submittedName>
</protein>
<organism evidence="2 3">
    <name type="scientific">Methylomonas lenta</name>
    <dbReference type="NCBI Taxonomy" id="980561"/>
    <lineage>
        <taxon>Bacteria</taxon>
        <taxon>Pseudomonadati</taxon>
        <taxon>Pseudomonadota</taxon>
        <taxon>Gammaproteobacteria</taxon>
        <taxon>Methylococcales</taxon>
        <taxon>Methylococcaceae</taxon>
        <taxon>Methylomonas</taxon>
    </lineage>
</organism>
<dbReference type="RefSeq" id="WP_066984542.1">
    <property type="nucleotide sequence ID" value="NZ_LUUI01000122.1"/>
</dbReference>
<dbReference type="STRING" id="980561.A1359_12690"/>
<feature type="transmembrane region" description="Helical" evidence="1">
    <location>
        <begin position="216"/>
        <end position="238"/>
    </location>
</feature>
<dbReference type="Proteomes" id="UP000078476">
    <property type="component" value="Unassembled WGS sequence"/>
</dbReference>
<evidence type="ECO:0000256" key="1">
    <source>
        <dbReference type="SAM" id="Phobius"/>
    </source>
</evidence>
<keyword evidence="1" id="KW-0472">Membrane</keyword>
<dbReference type="EMBL" id="LUUI01000122">
    <property type="protein sequence ID" value="OAI13253.1"/>
    <property type="molecule type" value="Genomic_DNA"/>
</dbReference>
<dbReference type="AlphaFoldDB" id="A0A177N6Y5"/>
<dbReference type="OrthoDB" id="116741at2"/>
<comment type="caution">
    <text evidence="2">The sequence shown here is derived from an EMBL/GenBank/DDBJ whole genome shotgun (WGS) entry which is preliminary data.</text>
</comment>